<comment type="caution">
    <text evidence="1">The sequence shown here is derived from an EMBL/GenBank/DDBJ whole genome shotgun (WGS) entry which is preliminary data.</text>
</comment>
<sequence length="102" mass="11395">MIIYNVRRRFLAKKEDAETYRKAERLRPAFTLKIEVGSRDDLAALLNALCNPPAGAGADFPADEALIDRAQVPGPTSIPACVPDFLLTDEQRRQRNAERRTA</sequence>
<dbReference type="Proteomes" id="UP000291301">
    <property type="component" value="Unassembled WGS sequence"/>
</dbReference>
<name>A0A4R0PCH5_9HYPH</name>
<accession>A0A4R0PCH5</accession>
<keyword evidence="2" id="KW-1185">Reference proteome</keyword>
<reference evidence="1 2" key="1">
    <citation type="journal article" date="2015" name="Antonie Van Leeuwenhoek">
        <title>Oricola cellulosilytica gen. nov., sp. nov., a cellulose-degrading bacterium of the family Phyllobacteriaceae isolated from surface seashore water, and emended descriptions of Mesorhizobium loti and Phyllobacterium myrsinacearum.</title>
        <authorList>
            <person name="Hameed A."/>
            <person name="Shahina M."/>
            <person name="Lai W.A."/>
            <person name="Lin S.Y."/>
            <person name="Young L.S."/>
            <person name="Liu Y.C."/>
            <person name="Hsu Y.H."/>
            <person name="Young C.C."/>
        </authorList>
    </citation>
    <scope>NUCLEOTIDE SEQUENCE [LARGE SCALE GENOMIC DNA]</scope>
    <source>
        <strain evidence="1 2">KCTC 52183</strain>
    </source>
</reference>
<evidence type="ECO:0000313" key="2">
    <source>
        <dbReference type="Proteomes" id="UP000291301"/>
    </source>
</evidence>
<gene>
    <name evidence="1" type="ORF">E0D97_06375</name>
</gene>
<protein>
    <submittedName>
        <fullName evidence="1">Uncharacterized protein</fullName>
    </submittedName>
</protein>
<dbReference type="AlphaFoldDB" id="A0A4R0PCH5"/>
<dbReference type="RefSeq" id="WP_131566917.1">
    <property type="nucleotide sequence ID" value="NZ_JAINFK010000004.1"/>
</dbReference>
<evidence type="ECO:0000313" key="1">
    <source>
        <dbReference type="EMBL" id="TCD15171.1"/>
    </source>
</evidence>
<dbReference type="EMBL" id="SJST01000002">
    <property type="protein sequence ID" value="TCD15171.1"/>
    <property type="molecule type" value="Genomic_DNA"/>
</dbReference>
<proteinExistence type="predicted"/>
<organism evidence="1 2">
    <name type="scientific">Oricola cellulosilytica</name>
    <dbReference type="NCBI Taxonomy" id="1429082"/>
    <lineage>
        <taxon>Bacteria</taxon>
        <taxon>Pseudomonadati</taxon>
        <taxon>Pseudomonadota</taxon>
        <taxon>Alphaproteobacteria</taxon>
        <taxon>Hyphomicrobiales</taxon>
        <taxon>Ahrensiaceae</taxon>
        <taxon>Oricola</taxon>
    </lineage>
</organism>